<evidence type="ECO:0000313" key="1">
    <source>
        <dbReference type="EMBL" id="KAF6290905.1"/>
    </source>
</evidence>
<protein>
    <submittedName>
        <fullName evidence="1">Uncharacterized protein</fullName>
    </submittedName>
</protein>
<dbReference type="AlphaFoldDB" id="A0A7J7SRN2"/>
<name>A0A7J7SRN2_MYOMY</name>
<gene>
    <name evidence="1" type="ORF">mMyoMyo1_009300</name>
</gene>
<dbReference type="Proteomes" id="UP000527355">
    <property type="component" value="Unassembled WGS sequence"/>
</dbReference>
<reference evidence="1 2" key="1">
    <citation type="journal article" date="2020" name="Nature">
        <title>Six reference-quality genomes reveal evolution of bat adaptations.</title>
        <authorList>
            <person name="Jebb D."/>
            <person name="Huang Z."/>
            <person name="Pippel M."/>
            <person name="Hughes G.M."/>
            <person name="Lavrichenko K."/>
            <person name="Devanna P."/>
            <person name="Winkler S."/>
            <person name="Jermiin L.S."/>
            <person name="Skirmuntt E.C."/>
            <person name="Katzourakis A."/>
            <person name="Burkitt-Gray L."/>
            <person name="Ray D.A."/>
            <person name="Sullivan K.A.M."/>
            <person name="Roscito J.G."/>
            <person name="Kirilenko B.M."/>
            <person name="Davalos L.M."/>
            <person name="Corthals A.P."/>
            <person name="Power M.L."/>
            <person name="Jones G."/>
            <person name="Ransome R.D."/>
            <person name="Dechmann D.K.N."/>
            <person name="Locatelli A.G."/>
            <person name="Puechmaille S.J."/>
            <person name="Fedrigo O."/>
            <person name="Jarvis E.D."/>
            <person name="Hiller M."/>
            <person name="Vernes S.C."/>
            <person name="Myers E.W."/>
            <person name="Teeling E.C."/>
        </authorList>
    </citation>
    <scope>NUCLEOTIDE SEQUENCE [LARGE SCALE GENOMIC DNA]</scope>
    <source>
        <strain evidence="1">MMyoMyo1</strain>
        <tissue evidence="1">Flight muscle</tissue>
    </source>
</reference>
<evidence type="ECO:0000313" key="2">
    <source>
        <dbReference type="Proteomes" id="UP000527355"/>
    </source>
</evidence>
<dbReference type="EMBL" id="JABWUV010000018">
    <property type="protein sequence ID" value="KAF6290905.1"/>
    <property type="molecule type" value="Genomic_DNA"/>
</dbReference>
<accession>A0A7J7SRN2</accession>
<organism evidence="1 2">
    <name type="scientific">Myotis myotis</name>
    <name type="common">Greater mouse-eared bat</name>
    <name type="synonym">Vespertilio myotis</name>
    <dbReference type="NCBI Taxonomy" id="51298"/>
    <lineage>
        <taxon>Eukaryota</taxon>
        <taxon>Metazoa</taxon>
        <taxon>Chordata</taxon>
        <taxon>Craniata</taxon>
        <taxon>Vertebrata</taxon>
        <taxon>Euteleostomi</taxon>
        <taxon>Mammalia</taxon>
        <taxon>Eutheria</taxon>
        <taxon>Laurasiatheria</taxon>
        <taxon>Chiroptera</taxon>
        <taxon>Yangochiroptera</taxon>
        <taxon>Vespertilionidae</taxon>
        <taxon>Myotis</taxon>
    </lineage>
</organism>
<proteinExistence type="predicted"/>
<comment type="caution">
    <text evidence="1">The sequence shown here is derived from an EMBL/GenBank/DDBJ whole genome shotgun (WGS) entry which is preliminary data.</text>
</comment>
<sequence>MTPTTPLSPFFAALKATPLRELVCPKHKHAPVCTFAPKCESSRSPRNMNSQRIPSFCLPFHLPTFQHSRWNCALFGVTLALPCPSVLLAKLFPQPGMPRPFHLSICTFYFPHSKAIPFQEALPKPQDRWAESCLPHLDLPDCVTGVCVRHISISTSFLK</sequence>
<keyword evidence="2" id="KW-1185">Reference proteome</keyword>